<organism evidence="2 3">
    <name type="scientific">Cladosporium halotolerans</name>
    <dbReference type="NCBI Taxonomy" id="1052096"/>
    <lineage>
        <taxon>Eukaryota</taxon>
        <taxon>Fungi</taxon>
        <taxon>Dikarya</taxon>
        <taxon>Ascomycota</taxon>
        <taxon>Pezizomycotina</taxon>
        <taxon>Dothideomycetes</taxon>
        <taxon>Dothideomycetidae</taxon>
        <taxon>Cladosporiales</taxon>
        <taxon>Cladosporiaceae</taxon>
        <taxon>Cladosporium</taxon>
    </lineage>
</organism>
<dbReference type="GO" id="GO:0005739">
    <property type="term" value="C:mitochondrion"/>
    <property type="evidence" value="ECO:0007669"/>
    <property type="project" value="UniProtKB-SubCell"/>
</dbReference>
<dbReference type="GO" id="GO:0016884">
    <property type="term" value="F:carbon-nitrogen ligase activity, with glutamine as amido-N-donor"/>
    <property type="evidence" value="ECO:0007669"/>
    <property type="project" value="UniProtKB-UniRule"/>
</dbReference>
<dbReference type="InterPro" id="IPR019004">
    <property type="entry name" value="YqeY/Aim41"/>
</dbReference>
<evidence type="ECO:0000313" key="3">
    <source>
        <dbReference type="Proteomes" id="UP000803884"/>
    </source>
</evidence>
<dbReference type="AlphaFoldDB" id="A0AB34L0D4"/>
<keyword evidence="1" id="KW-0496">Mitochondrion</keyword>
<gene>
    <name evidence="2" type="primary">aim41</name>
    <name evidence="1" type="synonym">AIM41</name>
    <name evidence="2" type="ORF">WHR41_00750</name>
</gene>
<dbReference type="EMBL" id="JAAQHG020000002">
    <property type="protein sequence ID" value="KAL1590667.1"/>
    <property type="molecule type" value="Genomic_DNA"/>
</dbReference>
<dbReference type="InterPro" id="IPR042184">
    <property type="entry name" value="YqeY/Aim41_N"/>
</dbReference>
<dbReference type="Gene3D" id="1.10.1510.10">
    <property type="entry name" value="Uncharacterised protein YqeY/AIM41 PF09424, N-terminal domain"/>
    <property type="match status" value="1"/>
</dbReference>
<dbReference type="Proteomes" id="UP000803884">
    <property type="component" value="Unassembled WGS sequence"/>
</dbReference>
<dbReference type="Pfam" id="PF09424">
    <property type="entry name" value="YqeY"/>
    <property type="match status" value="1"/>
</dbReference>
<keyword evidence="3" id="KW-1185">Reference proteome</keyword>
<evidence type="ECO:0000256" key="1">
    <source>
        <dbReference type="RuleBase" id="RU365099"/>
    </source>
</evidence>
<dbReference type="SUPFAM" id="SSF89095">
    <property type="entry name" value="GatB/YqeY motif"/>
    <property type="match status" value="1"/>
</dbReference>
<name>A0AB34L0D4_9PEZI</name>
<comment type="similarity">
    <text evidence="1">Belongs to the AIM41 family.</text>
</comment>
<dbReference type="RefSeq" id="XP_069233772.1">
    <property type="nucleotide sequence ID" value="XM_069369356.1"/>
</dbReference>
<evidence type="ECO:0000313" key="2">
    <source>
        <dbReference type="EMBL" id="KAL1590667.1"/>
    </source>
</evidence>
<dbReference type="InterPro" id="IPR003789">
    <property type="entry name" value="Asn/Gln_tRNA_amidoTrase-B-like"/>
</dbReference>
<protein>
    <recommendedName>
        <fullName evidence="1">Altered inheritance of mitochondria protein 41</fullName>
    </recommendedName>
</protein>
<reference evidence="2 3" key="1">
    <citation type="journal article" date="2020" name="Microbiol. Resour. Announc.">
        <title>Draft Genome Sequence of a Cladosporium Species Isolated from the Mesophotic Ascidian Didemnum maculosum.</title>
        <authorList>
            <person name="Gioti A."/>
            <person name="Siaperas R."/>
            <person name="Nikolaivits E."/>
            <person name="Le Goff G."/>
            <person name="Ouazzani J."/>
            <person name="Kotoulas G."/>
            <person name="Topakas E."/>
        </authorList>
    </citation>
    <scope>NUCLEOTIDE SEQUENCE [LARGE SCALE GENOMIC DNA]</scope>
    <source>
        <strain evidence="2 3">TM138-S3</strain>
    </source>
</reference>
<accession>A0AB34L0D4</accession>
<dbReference type="GeneID" id="96002194"/>
<proteinExistence type="inferred from homology"/>
<comment type="subcellular location">
    <subcellularLocation>
        <location evidence="1">Mitochondrion</location>
    </subcellularLocation>
</comment>
<sequence length="191" mass="20779">MSQRLLRTPALRKLPFNNRVCFQCRAYATPSPSELPAPPLLLKLRTDLKNAMRQKDTARLNVLRSLLAEVTNAAKSPNPVKTDMQLLSMLRKRQAAAKAASEEFKAAGRQDLVEKEQGQVDILDEYAGGVETMAVEDVKAAIKSTIDELRAKTPDLKAGPVMKAIFAPGGSLDGKNVEKSTVPGIVKELLG</sequence>
<dbReference type="PANTHER" id="PTHR28055">
    <property type="entry name" value="ALTERED INHERITANCE OF MITOCHONDRIA PROTEIN 41, MITOCHONDRIAL"/>
    <property type="match status" value="1"/>
</dbReference>
<comment type="caution">
    <text evidence="2">The sequence shown here is derived from an EMBL/GenBank/DDBJ whole genome shotgun (WGS) entry which is preliminary data.</text>
</comment>
<dbReference type="PANTHER" id="PTHR28055:SF1">
    <property type="entry name" value="ALTERED INHERITANCE OF MITOCHONDRIA PROTEIN 41, MITOCHONDRIAL"/>
    <property type="match status" value="1"/>
</dbReference>